<dbReference type="Pfam" id="PF12729">
    <property type="entry name" value="4HB_MCP_1"/>
    <property type="match status" value="1"/>
</dbReference>
<gene>
    <name evidence="3" type="ORF">ADL15_47460</name>
</gene>
<protein>
    <recommendedName>
        <fullName evidence="2">Chemotaxis methyl-accepting receptor HlyB-like 4HB MCP domain-containing protein</fullName>
    </recommendedName>
</protein>
<feature type="transmembrane region" description="Helical" evidence="1">
    <location>
        <begin position="21"/>
        <end position="43"/>
    </location>
</feature>
<evidence type="ECO:0000313" key="4">
    <source>
        <dbReference type="Proteomes" id="UP000053244"/>
    </source>
</evidence>
<dbReference type="InterPro" id="IPR024478">
    <property type="entry name" value="HlyB_4HB_MCP"/>
</dbReference>
<evidence type="ECO:0000256" key="1">
    <source>
        <dbReference type="SAM" id="Phobius"/>
    </source>
</evidence>
<organism evidence="3 4">
    <name type="scientific">Actinoplanes awajinensis subsp. mycoplanecinus</name>
    <dbReference type="NCBI Taxonomy" id="135947"/>
    <lineage>
        <taxon>Bacteria</taxon>
        <taxon>Bacillati</taxon>
        <taxon>Actinomycetota</taxon>
        <taxon>Actinomycetes</taxon>
        <taxon>Micromonosporales</taxon>
        <taxon>Micromonosporaceae</taxon>
        <taxon>Actinoplanes</taxon>
    </lineage>
</organism>
<keyword evidence="1" id="KW-0812">Transmembrane</keyword>
<dbReference type="AlphaFoldDB" id="A0A101J9S2"/>
<name>A0A101J9S2_9ACTN</name>
<dbReference type="EMBL" id="LLZH01000337">
    <property type="protein sequence ID" value="KUL22833.1"/>
    <property type="molecule type" value="Genomic_DNA"/>
</dbReference>
<evidence type="ECO:0000313" key="3">
    <source>
        <dbReference type="EMBL" id="KUL22833.1"/>
    </source>
</evidence>
<accession>A0A101J9S2</accession>
<evidence type="ECO:0000259" key="2">
    <source>
        <dbReference type="Pfam" id="PF12729"/>
    </source>
</evidence>
<reference evidence="3 4" key="1">
    <citation type="submission" date="2015-10" db="EMBL/GenBank/DDBJ databases">
        <authorList>
            <person name="Gilbert D.G."/>
        </authorList>
    </citation>
    <scope>NUCLEOTIDE SEQUENCE [LARGE SCALE GENOMIC DNA]</scope>
    <source>
        <strain evidence="3 4">NRRL B-16712</strain>
    </source>
</reference>
<keyword evidence="1" id="KW-0472">Membrane</keyword>
<sequence>MAASGADGRWSFADLSVTVKILAGIGVAVMVAAIVGVVGLCAMSTAGASAGKMYASNVASIQAIGQLEATARQAHLDVSHQAISQDAATIANYADSFTADLAAFDVAVTTYQASMPVSDPAMVADLQSQWRAWVELVQVKLMALVAVNDMARWQEVRDAEAAPLMNKIDETLEALSAAESADAERSAAAARSGYESSRLTWMLVLVLVLVFALVVGCLLAVARGIGSR</sequence>
<feature type="transmembrane region" description="Helical" evidence="1">
    <location>
        <begin position="201"/>
        <end position="222"/>
    </location>
</feature>
<comment type="caution">
    <text evidence="3">The sequence shown here is derived from an EMBL/GenBank/DDBJ whole genome shotgun (WGS) entry which is preliminary data.</text>
</comment>
<feature type="domain" description="Chemotaxis methyl-accepting receptor HlyB-like 4HB MCP" evidence="2">
    <location>
        <begin position="14"/>
        <end position="191"/>
    </location>
</feature>
<dbReference type="Proteomes" id="UP000053244">
    <property type="component" value="Unassembled WGS sequence"/>
</dbReference>
<keyword evidence="4" id="KW-1185">Reference proteome</keyword>
<proteinExistence type="predicted"/>
<keyword evidence="1" id="KW-1133">Transmembrane helix</keyword>